<dbReference type="Pfam" id="PF00122">
    <property type="entry name" value="E1-E2_ATPase"/>
    <property type="match status" value="1"/>
</dbReference>
<dbReference type="InterPro" id="IPR006121">
    <property type="entry name" value="HMA_dom"/>
</dbReference>
<feature type="transmembrane region" description="Helical" evidence="7">
    <location>
        <begin position="513"/>
        <end position="532"/>
    </location>
</feature>
<feature type="compositionally biased region" description="Low complexity" evidence="8">
    <location>
        <begin position="230"/>
        <end position="247"/>
    </location>
</feature>
<dbReference type="SUPFAM" id="SSF81653">
    <property type="entry name" value="Calcium ATPase, transduction domain A"/>
    <property type="match status" value="1"/>
</dbReference>
<sequence>MACGSACCGPAQPPSSQPTAEPTSQSTSGDGPGDVAKRGTAENMDDDKHNECSKEDGDINLQSSCCDGPGDDCQGSSGAGAAEDHLANIDGDTKSNGADACCPSQDQNNDDPVTPPECCDGTTDSCCGDACIDRLALRACHGEKQPTAPLPSYEASTRPPSSAASVCEGIEDGKPCGHHTRVTRATWASTREALGCICRALLALGQESCCAPKELSSIDRKRGSKRGSSRQHLMSRSSSESCCSAGSHESHHSHGVGSSVPTKKHPHKHGRHTSHSSTNSRRATPGGCCGPSPSTPSNEKINKPCGESSKQGLGGCCGEDSIEADDSSCCGDEKMGPGIDNVRKIADSSSDPDLEKGSVGYERATVSVTGMTCTGCEKDLERVLLSRPQVRNLQTSLFLSRAIFDVDTSVGSLEDVLKYLKKNSKFRCELVKLQAASLDVIVSGDPTAFVGGPLPKGVGDMTVLNKTTVSIAYEPEVIGARDLVERGWPAPLELAPPRGDPTLAAGAKHVRELGWMVIASAVLTIPVLVMAWEQTPTREQRKMPYGIASLVLATIVQGAIAGPFYPKALKSLIYSKVIEMDLLIVLSTTAAYIFSVVAFGYLVAGQPLLDESFFETSTLLVTLIVFGRWIAAYARHKAVESISVRSLQAARATLSDRSGKTDREIDARLLQYGDIFKVVPESKIPTDGTVVSGVSEVDESMITGEAHPVEKRAKSTVVAGTMNGSGTLLVQLSRLPGDNTITTIADLVDGAKMTKPKIQDLADKVAGYFVPAVLVVMIITLGAWLGVGLRDSTMENSEAAIEAVKYAITVLIVSCPCAIGLAVPMVIVIGTGVAAKHGVVIKSAGTIEVAHKTTHAVFDKTGTLTTGKLSVEKTMHVGGEKYPNASEVASLLLGLVQGVKHPVSSSIAAHLTTQGVTPIHVSKVTALPGKGVEGRTPSGLLMRAGNSRWLNQTQEPNVQALLAESLTVFCVTVDNVLVSIISLRDTVRPEALETVTKLQKRGISVHIVSGDDEKVVAAIAETLLIPATNIRARCSPAEKNICIQELQATRVKGKPPVVLFVGDGTNDAVALAQADIGVAIVHSEAGLAGDVAKSAADVVLTSPRVSGVLTLMSISRKSVHRIWFNFGWSFVYNVFAILLAGGAFVAEANVRIPPQYAGLGELVSVLPVIVAALLLRLAKFDA</sequence>
<comment type="similarity">
    <text evidence="7">Belongs to the cation transport ATPase (P-type) (TC 3.A.3) family. Type IB subfamily.</text>
</comment>
<organism evidence="10 11">
    <name type="scientific">Schizothecium vesticola</name>
    <dbReference type="NCBI Taxonomy" id="314040"/>
    <lineage>
        <taxon>Eukaryota</taxon>
        <taxon>Fungi</taxon>
        <taxon>Dikarya</taxon>
        <taxon>Ascomycota</taxon>
        <taxon>Pezizomycotina</taxon>
        <taxon>Sordariomycetes</taxon>
        <taxon>Sordariomycetidae</taxon>
        <taxon>Sordariales</taxon>
        <taxon>Schizotheciaceae</taxon>
        <taxon>Schizothecium</taxon>
    </lineage>
</organism>
<name>A0AA40BRE7_9PEZI</name>
<dbReference type="EMBL" id="JAUKUD010000007">
    <property type="protein sequence ID" value="KAK0738855.1"/>
    <property type="molecule type" value="Genomic_DNA"/>
</dbReference>
<accession>A0AA40BRE7</accession>
<dbReference type="GO" id="GO:0016887">
    <property type="term" value="F:ATP hydrolysis activity"/>
    <property type="evidence" value="ECO:0007669"/>
    <property type="project" value="InterPro"/>
</dbReference>
<evidence type="ECO:0000256" key="5">
    <source>
        <dbReference type="ARBA" id="ARBA00022989"/>
    </source>
</evidence>
<dbReference type="PROSITE" id="PS50846">
    <property type="entry name" value="HMA_2"/>
    <property type="match status" value="1"/>
</dbReference>
<dbReference type="InterPro" id="IPR027256">
    <property type="entry name" value="P-typ_ATPase_IB"/>
</dbReference>
<evidence type="ECO:0000256" key="2">
    <source>
        <dbReference type="ARBA" id="ARBA00022692"/>
    </source>
</evidence>
<feature type="compositionally biased region" description="Basic and acidic residues" evidence="8">
    <location>
        <begin position="35"/>
        <end position="57"/>
    </location>
</feature>
<dbReference type="GO" id="GO:0030003">
    <property type="term" value="P:intracellular monoatomic cation homeostasis"/>
    <property type="evidence" value="ECO:0007669"/>
    <property type="project" value="UniProtKB-ARBA"/>
</dbReference>
<dbReference type="Pfam" id="PF00403">
    <property type="entry name" value="HMA"/>
    <property type="match status" value="1"/>
</dbReference>
<feature type="transmembrane region" description="Helical" evidence="7">
    <location>
        <begin position="544"/>
        <end position="561"/>
    </location>
</feature>
<dbReference type="InterPro" id="IPR023298">
    <property type="entry name" value="ATPase_P-typ_TM_dom_sf"/>
</dbReference>
<dbReference type="InterPro" id="IPR044492">
    <property type="entry name" value="P_typ_ATPase_HD_dom"/>
</dbReference>
<feature type="region of interest" description="Disordered" evidence="8">
    <location>
        <begin position="220"/>
        <end position="310"/>
    </location>
</feature>
<reference evidence="10" key="1">
    <citation type="submission" date="2023-06" db="EMBL/GenBank/DDBJ databases">
        <title>Genome-scale phylogeny and comparative genomics of the fungal order Sordariales.</title>
        <authorList>
            <consortium name="Lawrence Berkeley National Laboratory"/>
            <person name="Hensen N."/>
            <person name="Bonometti L."/>
            <person name="Westerberg I."/>
            <person name="Brannstrom I.O."/>
            <person name="Guillou S."/>
            <person name="Cros-Aarteil S."/>
            <person name="Calhoun S."/>
            <person name="Haridas S."/>
            <person name="Kuo A."/>
            <person name="Mondo S."/>
            <person name="Pangilinan J."/>
            <person name="Riley R."/>
            <person name="LaButti K."/>
            <person name="Andreopoulos B."/>
            <person name="Lipzen A."/>
            <person name="Chen C."/>
            <person name="Yanf M."/>
            <person name="Daum C."/>
            <person name="Ng V."/>
            <person name="Clum A."/>
            <person name="Steindorff A."/>
            <person name="Ohm R."/>
            <person name="Martin F."/>
            <person name="Silar P."/>
            <person name="Natvig D."/>
            <person name="Lalanne C."/>
            <person name="Gautier V."/>
            <person name="Ament-velasquez S.L."/>
            <person name="Kruys A."/>
            <person name="Hutchinson M.I."/>
            <person name="Powell A.J."/>
            <person name="Barry K."/>
            <person name="Miller A.N."/>
            <person name="Grigoriev I.V."/>
            <person name="Debuchy R."/>
            <person name="Gladieux P."/>
            <person name="Thoren M.H."/>
            <person name="Johannesson H."/>
        </authorList>
    </citation>
    <scope>NUCLEOTIDE SEQUENCE</scope>
    <source>
        <strain evidence="10">SMH3187-1</strain>
    </source>
</reference>
<proteinExistence type="inferred from homology"/>
<evidence type="ECO:0000256" key="3">
    <source>
        <dbReference type="ARBA" id="ARBA00022723"/>
    </source>
</evidence>
<keyword evidence="7" id="KW-0067">ATP-binding</keyword>
<dbReference type="SFLD" id="SFLDF00027">
    <property type="entry name" value="p-type_atpase"/>
    <property type="match status" value="1"/>
</dbReference>
<dbReference type="PANTHER" id="PTHR46594">
    <property type="entry name" value="P-TYPE CATION-TRANSPORTING ATPASE"/>
    <property type="match status" value="1"/>
</dbReference>
<dbReference type="PANTHER" id="PTHR46594:SF4">
    <property type="entry name" value="P-TYPE CATION-TRANSPORTING ATPASE"/>
    <property type="match status" value="1"/>
</dbReference>
<feature type="compositionally biased region" description="Low complexity" evidence="8">
    <location>
        <begin position="275"/>
        <end position="297"/>
    </location>
</feature>
<dbReference type="InterPro" id="IPR018303">
    <property type="entry name" value="ATPase_P-typ_P_site"/>
</dbReference>
<feature type="transmembrane region" description="Helical" evidence="7">
    <location>
        <begin position="582"/>
        <end position="604"/>
    </location>
</feature>
<dbReference type="InterPro" id="IPR023299">
    <property type="entry name" value="ATPase_P-typ_cyto_dom_N"/>
</dbReference>
<dbReference type="PROSITE" id="PS00154">
    <property type="entry name" value="ATPASE_E1_E2"/>
    <property type="match status" value="1"/>
</dbReference>
<evidence type="ECO:0000256" key="4">
    <source>
        <dbReference type="ARBA" id="ARBA00022967"/>
    </source>
</evidence>
<dbReference type="InterPro" id="IPR059000">
    <property type="entry name" value="ATPase_P-type_domA"/>
</dbReference>
<dbReference type="AlphaFoldDB" id="A0AA40BRE7"/>
<dbReference type="NCBIfam" id="TIGR01494">
    <property type="entry name" value="ATPase_P-type"/>
    <property type="match status" value="2"/>
</dbReference>
<dbReference type="SFLD" id="SFLDG00002">
    <property type="entry name" value="C1.7:_P-type_atpase_like"/>
    <property type="match status" value="1"/>
</dbReference>
<dbReference type="InterPro" id="IPR056236">
    <property type="entry name" value="HMA_PCA1"/>
</dbReference>
<feature type="transmembrane region" description="Helical" evidence="7">
    <location>
        <begin position="1122"/>
        <end position="1144"/>
    </location>
</feature>
<comment type="subcellular location">
    <subcellularLocation>
        <location evidence="1 7">Membrane</location>
    </subcellularLocation>
</comment>
<keyword evidence="6 7" id="KW-0472">Membrane</keyword>
<keyword evidence="3 7" id="KW-0479">Metal-binding</keyword>
<comment type="caution">
    <text evidence="10">The sequence shown here is derived from an EMBL/GenBank/DDBJ whole genome shotgun (WGS) entry which is preliminary data.</text>
</comment>
<dbReference type="GO" id="GO:0046872">
    <property type="term" value="F:metal ion binding"/>
    <property type="evidence" value="ECO:0007669"/>
    <property type="project" value="UniProtKB-KW"/>
</dbReference>
<dbReference type="NCBIfam" id="TIGR01525">
    <property type="entry name" value="ATPase-IB_hvy"/>
    <property type="match status" value="1"/>
</dbReference>
<dbReference type="PRINTS" id="PR00119">
    <property type="entry name" value="CATATPASE"/>
</dbReference>
<evidence type="ECO:0000313" key="11">
    <source>
        <dbReference type="Proteomes" id="UP001172155"/>
    </source>
</evidence>
<dbReference type="Pfam" id="PF24534">
    <property type="entry name" value="HMA_PCA1"/>
    <property type="match status" value="1"/>
</dbReference>
<dbReference type="FunFam" id="2.70.150.10:FF:000002">
    <property type="entry name" value="Copper-transporting ATPase 1, putative"/>
    <property type="match status" value="1"/>
</dbReference>
<gene>
    <name evidence="10" type="ORF">B0T18DRAFT_395078</name>
</gene>
<dbReference type="GO" id="GO:0016020">
    <property type="term" value="C:membrane"/>
    <property type="evidence" value="ECO:0007669"/>
    <property type="project" value="UniProtKB-SubCell"/>
</dbReference>
<keyword evidence="7" id="KW-0547">Nucleotide-binding</keyword>
<dbReference type="InterPro" id="IPR036412">
    <property type="entry name" value="HAD-like_sf"/>
</dbReference>
<keyword evidence="2 7" id="KW-0812">Transmembrane</keyword>
<dbReference type="Gene3D" id="3.40.1110.10">
    <property type="entry name" value="Calcium-transporting ATPase, cytoplasmic domain N"/>
    <property type="match status" value="1"/>
</dbReference>
<keyword evidence="5 7" id="KW-1133">Transmembrane helix</keyword>
<dbReference type="GO" id="GO:0005524">
    <property type="term" value="F:ATP binding"/>
    <property type="evidence" value="ECO:0007669"/>
    <property type="project" value="UniProtKB-UniRule"/>
</dbReference>
<evidence type="ECO:0000313" key="10">
    <source>
        <dbReference type="EMBL" id="KAK0738855.1"/>
    </source>
</evidence>
<dbReference type="InterPro" id="IPR001757">
    <property type="entry name" value="P_typ_ATPase"/>
</dbReference>
<dbReference type="NCBIfam" id="TIGR01511">
    <property type="entry name" value="ATPase-IB1_Cu"/>
    <property type="match status" value="1"/>
</dbReference>
<dbReference type="Gene3D" id="2.70.150.10">
    <property type="entry name" value="Calcium-transporting ATPase, cytoplasmic transduction domain A"/>
    <property type="match status" value="1"/>
</dbReference>
<keyword evidence="4" id="KW-1278">Translocase</keyword>
<dbReference type="SUPFAM" id="SSF56784">
    <property type="entry name" value="HAD-like"/>
    <property type="match status" value="1"/>
</dbReference>
<dbReference type="InterPro" id="IPR023214">
    <property type="entry name" value="HAD_sf"/>
</dbReference>
<dbReference type="SUPFAM" id="SSF55008">
    <property type="entry name" value="HMA, heavy metal-associated domain"/>
    <property type="match status" value="1"/>
</dbReference>
<dbReference type="Gene3D" id="3.40.50.1000">
    <property type="entry name" value="HAD superfamily/HAD-like"/>
    <property type="match status" value="1"/>
</dbReference>
<protein>
    <submittedName>
        <fullName evidence="10">E1-E2 ATPase-domain-containing protein</fullName>
    </submittedName>
</protein>
<feature type="transmembrane region" description="Helical" evidence="7">
    <location>
        <begin position="1156"/>
        <end position="1178"/>
    </location>
</feature>
<feature type="transmembrane region" description="Helical" evidence="7">
    <location>
        <begin position="765"/>
        <end position="786"/>
    </location>
</feature>
<feature type="compositionally biased region" description="Basic residues" evidence="8">
    <location>
        <begin position="262"/>
        <end position="274"/>
    </location>
</feature>
<feature type="transmembrane region" description="Helical" evidence="7">
    <location>
        <begin position="806"/>
        <end position="833"/>
    </location>
</feature>
<dbReference type="GO" id="GO:0019829">
    <property type="term" value="F:ATPase-coupled monoatomic cation transmembrane transporter activity"/>
    <property type="evidence" value="ECO:0007669"/>
    <property type="project" value="InterPro"/>
</dbReference>
<feature type="compositionally biased region" description="Polar residues" evidence="8">
    <location>
        <begin position="17"/>
        <end position="29"/>
    </location>
</feature>
<keyword evidence="11" id="KW-1185">Reference proteome</keyword>
<dbReference type="Gene3D" id="3.30.70.100">
    <property type="match status" value="1"/>
</dbReference>
<evidence type="ECO:0000256" key="1">
    <source>
        <dbReference type="ARBA" id="ARBA00004370"/>
    </source>
</evidence>
<evidence type="ECO:0000256" key="6">
    <source>
        <dbReference type="ARBA" id="ARBA00023136"/>
    </source>
</evidence>
<dbReference type="SUPFAM" id="SSF81665">
    <property type="entry name" value="Calcium ATPase, transmembrane domain M"/>
    <property type="match status" value="1"/>
</dbReference>
<dbReference type="Pfam" id="PF00702">
    <property type="entry name" value="Hydrolase"/>
    <property type="match status" value="1"/>
</dbReference>
<dbReference type="SFLD" id="SFLDS00003">
    <property type="entry name" value="Haloacid_Dehalogenase"/>
    <property type="match status" value="1"/>
</dbReference>
<feature type="region of interest" description="Disordered" evidence="8">
    <location>
        <begin position="1"/>
        <end position="57"/>
    </location>
</feature>
<evidence type="ECO:0000256" key="8">
    <source>
        <dbReference type="SAM" id="MobiDB-lite"/>
    </source>
</evidence>
<evidence type="ECO:0000256" key="7">
    <source>
        <dbReference type="RuleBase" id="RU362081"/>
    </source>
</evidence>
<evidence type="ECO:0000259" key="9">
    <source>
        <dbReference type="PROSITE" id="PS50846"/>
    </source>
</evidence>
<dbReference type="InterPro" id="IPR008250">
    <property type="entry name" value="ATPase_P-typ_transduc_dom_A_sf"/>
</dbReference>
<dbReference type="InterPro" id="IPR036163">
    <property type="entry name" value="HMA_dom_sf"/>
</dbReference>
<dbReference type="Proteomes" id="UP001172155">
    <property type="component" value="Unassembled WGS sequence"/>
</dbReference>
<feature type="domain" description="HMA" evidence="9">
    <location>
        <begin position="362"/>
        <end position="429"/>
    </location>
</feature>
<dbReference type="CDD" id="cd00371">
    <property type="entry name" value="HMA"/>
    <property type="match status" value="1"/>
</dbReference>